<name>A0A7W8H8S0_9FIRM</name>
<feature type="chain" id="PRO_5038930235" evidence="1">
    <location>
        <begin position="26"/>
        <end position="899"/>
    </location>
</feature>
<dbReference type="Proteomes" id="UP000543642">
    <property type="component" value="Unassembled WGS sequence"/>
</dbReference>
<dbReference type="EMBL" id="JACHFW010000002">
    <property type="protein sequence ID" value="MBB5263867.1"/>
    <property type="molecule type" value="Genomic_DNA"/>
</dbReference>
<comment type="caution">
    <text evidence="2">The sequence shown here is derived from an EMBL/GenBank/DDBJ whole genome shotgun (WGS) entry which is preliminary data.</text>
</comment>
<accession>A0A7W8H8S0</accession>
<dbReference type="SUPFAM" id="SSF69304">
    <property type="entry name" value="Tricorn protease N-terminal domain"/>
    <property type="match status" value="1"/>
</dbReference>
<protein>
    <submittedName>
        <fullName evidence="2">Uncharacterized protein</fullName>
    </submittedName>
</protein>
<sequence>MKRKYLKRLAVFVVTLALTTSFVLGMSDRCFGASSGVEMSVDGEATVPGGKSGLADPADEDGDILSPYEKNYIRQHLDYCDSWEYKAIRSTSGMLAQDTALAYNEAGLNAANRTWDQLSSFFVLIGGGQIDEGLTNSLEITNKYDIPVSYLMQTTASEDSFSESYEAAYLNATVDMLNDIKSLVSDTSGLAGDMSEGSLGKVEEMAGFIDQVIVTIEDFKGTTKAGQQALYKDALDEIKNKIKTDFIEEDQEILAEGIKSLKAARAVAQIGTETYSDVIDACILYNTCVQATDVWCESWRKIGDSARKSGTDESKLLAESIERILGEIESAKEDMAISLVTEALKSVAGNTAVYAVNFLSDAWDKMADSWTIGKAIRQGLLAGVTVSNVITNCDDIAYFGEMLISAGILAAHGWNVLTEAEEALEERGDFQSALAFDEIFNIYKEIQIAACDYAINYYQAIITAPPGYIFKYTNGDEIAAQNQILAQKAKWMAYQCHGEEGVIVNNGGRFVSYDECTYYWRFAPGSVEETGILGNFNRVGGVNNDLICRKANGEETVVIQDTGTGPIFISGDRIYYEKGIQSWGVCEFNGTPVTTYDAISILAAVPQQQSVIAFSDDKGIFAIEADGTQTVLAPKNASFIGISGNNMYYGAAEENIMDIRSIGLDGQDQAPIGTITLPESSQDLGAICFGDILTKDDAFYVTCGFYGGSGGVFSDGGIYRISREGGVETLLDPSGSQQVNFPKLYIQNRDDGDVLYYYCGDGYMNAGSWDTWVSQDVYSLNLETGETKAEDFILSNIGDAVCVDGRVQTLVDDSGQYREILSAETADSLGYTDIGDLSGESETFVADLDIVGDMAYFTITKMTKDSSLDVGWRTGYRRDPMRTYVTQIGSGNATLLNEY</sequence>
<proteinExistence type="predicted"/>
<dbReference type="AlphaFoldDB" id="A0A7W8H8S0"/>
<organism evidence="2 3">
    <name type="scientific">Catenibacillus scindens</name>
    <dbReference type="NCBI Taxonomy" id="673271"/>
    <lineage>
        <taxon>Bacteria</taxon>
        <taxon>Bacillati</taxon>
        <taxon>Bacillota</taxon>
        <taxon>Clostridia</taxon>
        <taxon>Lachnospirales</taxon>
        <taxon>Lachnospiraceae</taxon>
        <taxon>Catenibacillus</taxon>
    </lineage>
</organism>
<evidence type="ECO:0000313" key="2">
    <source>
        <dbReference type="EMBL" id="MBB5263867.1"/>
    </source>
</evidence>
<gene>
    <name evidence="2" type="ORF">HNP82_000965</name>
</gene>
<keyword evidence="3" id="KW-1185">Reference proteome</keyword>
<dbReference type="RefSeq" id="WP_183772047.1">
    <property type="nucleotide sequence ID" value="NZ_JACHFW010000002.1"/>
</dbReference>
<keyword evidence="1" id="KW-0732">Signal</keyword>
<reference evidence="2 3" key="1">
    <citation type="submission" date="2020-08" db="EMBL/GenBank/DDBJ databases">
        <title>Genomic Encyclopedia of Type Strains, Phase IV (KMG-IV): sequencing the most valuable type-strain genomes for metagenomic binning, comparative biology and taxonomic classification.</title>
        <authorList>
            <person name="Goeker M."/>
        </authorList>
    </citation>
    <scope>NUCLEOTIDE SEQUENCE [LARGE SCALE GENOMIC DNA]</scope>
    <source>
        <strain evidence="2 3">DSM 106146</strain>
    </source>
</reference>
<evidence type="ECO:0000313" key="3">
    <source>
        <dbReference type="Proteomes" id="UP000543642"/>
    </source>
</evidence>
<feature type="signal peptide" evidence="1">
    <location>
        <begin position="1"/>
        <end position="25"/>
    </location>
</feature>
<evidence type="ECO:0000256" key="1">
    <source>
        <dbReference type="SAM" id="SignalP"/>
    </source>
</evidence>